<protein>
    <submittedName>
        <fullName evidence="1">Uncharacterized protein</fullName>
    </submittedName>
</protein>
<name>A0A127Q1I6_9BURK</name>
<dbReference type="PATRIC" id="fig|279113.9.peg.1113"/>
<gene>
    <name evidence="1" type="ORF">CPter91_1117</name>
</gene>
<dbReference type="STRING" id="279113.CPter91_1117"/>
<dbReference type="Proteomes" id="UP000074561">
    <property type="component" value="Chromosome"/>
</dbReference>
<evidence type="ECO:0000313" key="1">
    <source>
        <dbReference type="EMBL" id="AMP03502.1"/>
    </source>
</evidence>
<accession>A0A127Q1I6</accession>
<sequence length="40" mass="4440">MRLSPCLLRFSLQPSGAGTERPAHRLEEAAFDRLIDDAAK</sequence>
<proteinExistence type="predicted"/>
<dbReference type="KEGG" id="cpra:CPter91_1117"/>
<dbReference type="EMBL" id="CP013234">
    <property type="protein sequence ID" value="AMP03502.1"/>
    <property type="molecule type" value="Genomic_DNA"/>
</dbReference>
<dbReference type="AlphaFoldDB" id="A0A127Q1I6"/>
<evidence type="ECO:0000313" key="2">
    <source>
        <dbReference type="Proteomes" id="UP000074561"/>
    </source>
</evidence>
<reference evidence="1 2" key="1">
    <citation type="submission" date="2015-11" db="EMBL/GenBank/DDBJ databases">
        <title>Exploring the genomic traits of fungus-feeding bacterial genus Collimonas.</title>
        <authorList>
            <person name="Song C."/>
            <person name="Schmidt R."/>
            <person name="de Jager V."/>
            <person name="Krzyzanowska D."/>
            <person name="Jongedijk E."/>
            <person name="Cankar K."/>
            <person name="Beekwilder J."/>
            <person name="van Veen A."/>
            <person name="de Boer W."/>
            <person name="van Veen J.A."/>
            <person name="Garbeva P."/>
        </authorList>
    </citation>
    <scope>NUCLEOTIDE SEQUENCE [LARGE SCALE GENOMIC DNA]</scope>
    <source>
        <strain evidence="1 2">Ter91</strain>
    </source>
</reference>
<organism evidence="1 2">
    <name type="scientific">Collimonas pratensis</name>
    <dbReference type="NCBI Taxonomy" id="279113"/>
    <lineage>
        <taxon>Bacteria</taxon>
        <taxon>Pseudomonadati</taxon>
        <taxon>Pseudomonadota</taxon>
        <taxon>Betaproteobacteria</taxon>
        <taxon>Burkholderiales</taxon>
        <taxon>Oxalobacteraceae</taxon>
        <taxon>Collimonas</taxon>
    </lineage>
</organism>